<feature type="domain" description="HTH araC/xylS-type" evidence="4">
    <location>
        <begin position="7"/>
        <end position="105"/>
    </location>
</feature>
<keyword evidence="8" id="KW-1185">Reference proteome</keyword>
<gene>
    <name evidence="6" type="ORF">FLT43_25280</name>
    <name evidence="5" type="ORF">M5W83_00060</name>
</gene>
<sequence length="298" mass="33842">MRRSIIESAVQYIETHLKGPLHADEVARHVHISYYHFHRMFHAMTGETLGDYIRKRRLTEASLELMGTQRPILDIAVDYQFESHEAFTRAFKKMFGLSPYAFRRKGIRPVVNSKGALIGPRLRHRVSSISLEPEIVELERSITVIGLQGHSNLRDNHIPDMWSELLRQRREAPSGSLGSTAYGICQAMGAMPLHDLSEETIFGQFIGFEAAGDGAPPPGMAAYVIRPGKYAVFRHRGPTSLLRSSYEYIWGTWMQAASWELDDRDDFEQYGEDFYGTEHEDSIIRIFIPVKPETGASG</sequence>
<reference evidence="5 8" key="2">
    <citation type="submission" date="2022-05" db="EMBL/GenBank/DDBJ databases">
        <title>Genome Sequencing of Bee-Associated Microbes.</title>
        <authorList>
            <person name="Dunlap C."/>
        </authorList>
    </citation>
    <scope>NUCLEOTIDE SEQUENCE [LARGE SCALE GENOMIC DNA]</scope>
    <source>
        <strain evidence="5 8">NRRL B-14613</strain>
    </source>
</reference>
<keyword evidence="2" id="KW-0238">DNA-binding</keyword>
<dbReference type="Pfam" id="PF06445">
    <property type="entry name" value="GyrI-like"/>
    <property type="match status" value="1"/>
</dbReference>
<dbReference type="InterPro" id="IPR018062">
    <property type="entry name" value="HTH_AraC-typ_CS"/>
</dbReference>
<dbReference type="GeneID" id="76999273"/>
<evidence type="ECO:0000313" key="6">
    <source>
        <dbReference type="EMBL" id="QDM46395.1"/>
    </source>
</evidence>
<name>A0AAP9DYS4_PANTH</name>
<dbReference type="InterPro" id="IPR018060">
    <property type="entry name" value="HTH_AraC"/>
</dbReference>
<dbReference type="GO" id="GO:0003700">
    <property type="term" value="F:DNA-binding transcription factor activity"/>
    <property type="evidence" value="ECO:0007669"/>
    <property type="project" value="InterPro"/>
</dbReference>
<dbReference type="InterPro" id="IPR029442">
    <property type="entry name" value="GyrI-like"/>
</dbReference>
<proteinExistence type="predicted"/>
<dbReference type="InterPro" id="IPR050959">
    <property type="entry name" value="MarA-like"/>
</dbReference>
<dbReference type="Proteomes" id="UP000315377">
    <property type="component" value="Chromosome"/>
</dbReference>
<dbReference type="GO" id="GO:0043565">
    <property type="term" value="F:sequence-specific DNA binding"/>
    <property type="evidence" value="ECO:0007669"/>
    <property type="project" value="InterPro"/>
</dbReference>
<dbReference type="PROSITE" id="PS01124">
    <property type="entry name" value="HTH_ARAC_FAMILY_2"/>
    <property type="match status" value="1"/>
</dbReference>
<dbReference type="AlphaFoldDB" id="A0AAP9DYS4"/>
<dbReference type="Proteomes" id="UP001209276">
    <property type="component" value="Unassembled WGS sequence"/>
</dbReference>
<dbReference type="EMBL" id="CP041405">
    <property type="protein sequence ID" value="QDM46395.1"/>
    <property type="molecule type" value="Genomic_DNA"/>
</dbReference>
<dbReference type="EMBL" id="JAMDMM010000002">
    <property type="protein sequence ID" value="MCY9605588.1"/>
    <property type="molecule type" value="Genomic_DNA"/>
</dbReference>
<reference evidence="6 7" key="1">
    <citation type="submission" date="2019-07" db="EMBL/GenBank/DDBJ databases">
        <title>Paenibacillus thiaminolyticus NRRL B-4156.</title>
        <authorList>
            <person name="Hehnly C."/>
            <person name="Zhang L."/>
        </authorList>
    </citation>
    <scope>NUCLEOTIDE SEQUENCE [LARGE SCALE GENOMIC DNA]</scope>
    <source>
        <strain evidence="6 7">NRRL B-4156</strain>
    </source>
</reference>
<evidence type="ECO:0000256" key="2">
    <source>
        <dbReference type="ARBA" id="ARBA00023125"/>
    </source>
</evidence>
<evidence type="ECO:0000256" key="3">
    <source>
        <dbReference type="ARBA" id="ARBA00023163"/>
    </source>
</evidence>
<evidence type="ECO:0000256" key="1">
    <source>
        <dbReference type="ARBA" id="ARBA00023015"/>
    </source>
</evidence>
<dbReference type="RefSeq" id="WP_087442005.1">
    <property type="nucleotide sequence ID" value="NZ_CABMNB010000023.1"/>
</dbReference>
<dbReference type="SUPFAM" id="SSF55136">
    <property type="entry name" value="Probable bacterial effector-binding domain"/>
    <property type="match status" value="1"/>
</dbReference>
<accession>A0AAP9DYS4</accession>
<dbReference type="PANTHER" id="PTHR47504:SF5">
    <property type="entry name" value="RIGHT ORIGIN-BINDING PROTEIN"/>
    <property type="match status" value="1"/>
</dbReference>
<dbReference type="InterPro" id="IPR009057">
    <property type="entry name" value="Homeodomain-like_sf"/>
</dbReference>
<dbReference type="SMART" id="SM00342">
    <property type="entry name" value="HTH_ARAC"/>
    <property type="match status" value="1"/>
</dbReference>
<evidence type="ECO:0000313" key="5">
    <source>
        <dbReference type="EMBL" id="MCY9605588.1"/>
    </source>
</evidence>
<dbReference type="SUPFAM" id="SSF46689">
    <property type="entry name" value="Homeodomain-like"/>
    <property type="match status" value="2"/>
</dbReference>
<dbReference type="Gene3D" id="3.20.80.10">
    <property type="entry name" value="Regulatory factor, effector binding domain"/>
    <property type="match status" value="1"/>
</dbReference>
<dbReference type="Gene3D" id="1.10.10.60">
    <property type="entry name" value="Homeodomain-like"/>
    <property type="match status" value="2"/>
</dbReference>
<dbReference type="PANTHER" id="PTHR47504">
    <property type="entry name" value="RIGHT ORIGIN-BINDING PROTEIN"/>
    <property type="match status" value="1"/>
</dbReference>
<keyword evidence="3" id="KW-0804">Transcription</keyword>
<dbReference type="Pfam" id="PF12833">
    <property type="entry name" value="HTH_18"/>
    <property type="match status" value="1"/>
</dbReference>
<evidence type="ECO:0000259" key="4">
    <source>
        <dbReference type="PROSITE" id="PS01124"/>
    </source>
</evidence>
<protein>
    <submittedName>
        <fullName evidence="6">Helix-turn-helix domain-containing protein</fullName>
    </submittedName>
</protein>
<evidence type="ECO:0000313" key="8">
    <source>
        <dbReference type="Proteomes" id="UP001209276"/>
    </source>
</evidence>
<dbReference type="InterPro" id="IPR010499">
    <property type="entry name" value="AraC_E-bd"/>
</dbReference>
<evidence type="ECO:0000313" key="7">
    <source>
        <dbReference type="Proteomes" id="UP000315377"/>
    </source>
</evidence>
<dbReference type="PROSITE" id="PS00041">
    <property type="entry name" value="HTH_ARAC_FAMILY_1"/>
    <property type="match status" value="1"/>
</dbReference>
<keyword evidence="1" id="KW-0805">Transcription regulation</keyword>
<dbReference type="InterPro" id="IPR011256">
    <property type="entry name" value="Reg_factor_effector_dom_sf"/>
</dbReference>
<organism evidence="6 7">
    <name type="scientific">Paenibacillus thiaminolyticus</name>
    <name type="common">Bacillus thiaminolyticus</name>
    <dbReference type="NCBI Taxonomy" id="49283"/>
    <lineage>
        <taxon>Bacteria</taxon>
        <taxon>Bacillati</taxon>
        <taxon>Bacillota</taxon>
        <taxon>Bacilli</taxon>
        <taxon>Bacillales</taxon>
        <taxon>Paenibacillaceae</taxon>
        <taxon>Paenibacillus</taxon>
    </lineage>
</organism>
<dbReference type="SMART" id="SM00871">
    <property type="entry name" value="AraC_E_bind"/>
    <property type="match status" value="1"/>
</dbReference>